<dbReference type="Pfam" id="PF00012">
    <property type="entry name" value="HSP70"/>
    <property type="match status" value="1"/>
</dbReference>
<keyword evidence="1" id="KW-0547">Nucleotide-binding</keyword>
<keyword evidence="2" id="KW-0067">ATP-binding</keyword>
<proteinExistence type="predicted"/>
<name>A0A1B8B2T2_FUSPO</name>
<gene>
    <name evidence="3" type="ORF">FPOA_00966</name>
</gene>
<dbReference type="GO" id="GO:0005524">
    <property type="term" value="F:ATP binding"/>
    <property type="evidence" value="ECO:0007669"/>
    <property type="project" value="UniProtKB-KW"/>
</dbReference>
<dbReference type="Gene3D" id="3.30.420.40">
    <property type="match status" value="1"/>
</dbReference>
<evidence type="ECO:0000256" key="1">
    <source>
        <dbReference type="ARBA" id="ARBA00022741"/>
    </source>
</evidence>
<evidence type="ECO:0008006" key="5">
    <source>
        <dbReference type="Google" id="ProtNLM"/>
    </source>
</evidence>
<dbReference type="GO" id="GO:0140662">
    <property type="term" value="F:ATP-dependent protein folding chaperone"/>
    <property type="evidence" value="ECO:0007669"/>
    <property type="project" value="InterPro"/>
</dbReference>
<dbReference type="SUPFAM" id="SSF53067">
    <property type="entry name" value="Actin-like ATPase domain"/>
    <property type="match status" value="2"/>
</dbReference>
<dbReference type="Proteomes" id="UP000091967">
    <property type="component" value="Unassembled WGS sequence"/>
</dbReference>
<dbReference type="PANTHER" id="PTHR14187">
    <property type="entry name" value="ALPHA KINASE/ELONGATION FACTOR 2 KINASE"/>
    <property type="match status" value="1"/>
</dbReference>
<comment type="caution">
    <text evidence="3">The sequence shown here is derived from an EMBL/GenBank/DDBJ whole genome shotgun (WGS) entry which is preliminary data.</text>
</comment>
<dbReference type="PANTHER" id="PTHR14187:SF5">
    <property type="entry name" value="HEAT SHOCK 70 KDA PROTEIN 12A"/>
    <property type="match status" value="1"/>
</dbReference>
<evidence type="ECO:0000313" key="4">
    <source>
        <dbReference type="Proteomes" id="UP000091967"/>
    </source>
</evidence>
<organism evidence="3 4">
    <name type="scientific">Fusarium poae</name>
    <dbReference type="NCBI Taxonomy" id="36050"/>
    <lineage>
        <taxon>Eukaryota</taxon>
        <taxon>Fungi</taxon>
        <taxon>Dikarya</taxon>
        <taxon>Ascomycota</taxon>
        <taxon>Pezizomycotina</taxon>
        <taxon>Sordariomycetes</taxon>
        <taxon>Hypocreomycetidae</taxon>
        <taxon>Hypocreales</taxon>
        <taxon>Nectriaceae</taxon>
        <taxon>Fusarium</taxon>
    </lineage>
</organism>
<dbReference type="STRING" id="36050.A0A1B8B2T2"/>
<keyword evidence="4" id="KW-1185">Reference proteome</keyword>
<dbReference type="AlphaFoldDB" id="A0A1B8B2T2"/>
<sequence>MTATQPLNDIVVVGIDFGTTFSGVSWAHSREPDAIEIVTCWDSELNHCSDVEKAPTQLYFDGLTHDVKWGYGIPLDREPLKWFKLLLLESADLPADIAVSTQIQEARRLQNGTGKEAIAIIASFLRKLWDHSVESIRRAIGADLLERSKFQVVITLPAIWPPYAQNRMKQAAHQSGILDRRSAGTTMLQFISEPEAATLATIKDMGKRSTIEIGDTVVVCDAGGGTVDLVSYVFESTDPFIVKECVKGDGDLCGGVFLDEEFLKLVKKKTSTVSWASVSRLEEKKFLNDEWEHSIKPQFENQMRTWPVYLPDSCNSNSSTSGLKRREVLELSSDEIRSAFSPIAAKIEALVRLQVDTIEAKYHKAPKYIILVGGFGRSRYLFNRLRERFESTILQSNGNKPWTAICRGAVIRGLLRHSPSSGLGVVVTSRVARMSYGIKYRANFIHGKHKKKDRVWDNKQNVWKADNQMEWFLKEGDDVSEKRSVRQDYFRLTDGTMVQMSEGVFCSTTFPPPKRYDGTSKIRSLCNISWNRKIDTKSLPNFINNDGESFPRLSYWITMDCEDGAINFSVFFNGQKVGGQEVDVQFI</sequence>
<dbReference type="InterPro" id="IPR013126">
    <property type="entry name" value="Hsp_70_fam"/>
</dbReference>
<protein>
    <recommendedName>
        <fullName evidence="5">Actin-like ATPase domain-containing protein</fullName>
    </recommendedName>
</protein>
<dbReference type="EMBL" id="LYXU01000001">
    <property type="protein sequence ID" value="OBS27025.1"/>
    <property type="molecule type" value="Genomic_DNA"/>
</dbReference>
<dbReference type="CDD" id="cd10170">
    <property type="entry name" value="ASKHA_NBD_HSP70"/>
    <property type="match status" value="1"/>
</dbReference>
<accession>A0A1B8B2T2</accession>
<reference evidence="3 4" key="1">
    <citation type="submission" date="2016-06" db="EMBL/GenBank/DDBJ databases">
        <title>Living apart together: crosstalk between the core and supernumerary genomes in a fungal plant pathogen.</title>
        <authorList>
            <person name="Vanheule A."/>
            <person name="Audenaert K."/>
            <person name="Warris S."/>
            <person name="Van De Geest H."/>
            <person name="Schijlen E."/>
            <person name="Hofte M."/>
            <person name="De Saeger S."/>
            <person name="Haesaert G."/>
            <person name="Waalwijk C."/>
            <person name="Van Der Lee T."/>
        </authorList>
    </citation>
    <scope>NUCLEOTIDE SEQUENCE [LARGE SCALE GENOMIC DNA]</scope>
    <source>
        <strain evidence="3 4">2516</strain>
    </source>
</reference>
<dbReference type="OMA" id="NFITDTH"/>
<dbReference type="InterPro" id="IPR043129">
    <property type="entry name" value="ATPase_NBD"/>
</dbReference>
<evidence type="ECO:0000256" key="2">
    <source>
        <dbReference type="ARBA" id="ARBA00022840"/>
    </source>
</evidence>
<evidence type="ECO:0000313" key="3">
    <source>
        <dbReference type="EMBL" id="OBS27025.1"/>
    </source>
</evidence>